<dbReference type="InterPro" id="IPR005110">
    <property type="entry name" value="MoeA_linker/N"/>
</dbReference>
<sequence length="432" mass="44768">MRRTVAEHHKAVRELLAGAWLGPDSTLKNDAGTRVPLMESLGRVLAAELLAPVDLPPFANSQMDGFAIWAEPADDQPGNVVSEKSTPYLTAATIPAGFVPDSLAPGRAAPIMTGAMMPQGANAVVPVEQAVPARFPGPGEKVGLPATVPGAFVRQQGSDLPAGSVAIPAGTLLNAAHLGLASALGCTGLVVRRRVRVLLVTTGDEVLLPGDPRAAGGLPAGKIFDANMALLRAKLLEAGVEVVLAPVVEDKPHALLEALDQFVEPDGESRRDRVDLILSTGGISAGAFEVVKQALDGFDVEFVQLALQPGGPQAIGSYKGVPFLGFPGNPVSGVVSFELFLRPVLSELLGAPVPRRRVLATLAHPMSSPAGRHQVRRGIYEGPEFESAASVREVGGPSSHLLGALAQANALIQVPAGVTELHAGAKVEVWLL</sequence>
<dbReference type="SUPFAM" id="SSF63882">
    <property type="entry name" value="MoeA N-terminal region -like"/>
    <property type="match status" value="1"/>
</dbReference>
<dbReference type="Gene3D" id="3.40.980.10">
    <property type="entry name" value="MoaB/Mog-like domain"/>
    <property type="match status" value="1"/>
</dbReference>
<organism evidence="9 10">
    <name type="scientific">Arthrobacter silviterrae</name>
    <dbReference type="NCBI Taxonomy" id="2026658"/>
    <lineage>
        <taxon>Bacteria</taxon>
        <taxon>Bacillati</taxon>
        <taxon>Actinomycetota</taxon>
        <taxon>Actinomycetes</taxon>
        <taxon>Micrococcales</taxon>
        <taxon>Micrococcaceae</taxon>
        <taxon>Arthrobacter</taxon>
    </lineage>
</organism>
<evidence type="ECO:0000256" key="4">
    <source>
        <dbReference type="ARBA" id="ARBA00022505"/>
    </source>
</evidence>
<dbReference type="SUPFAM" id="SSF63867">
    <property type="entry name" value="MoeA C-terminal domain-like"/>
    <property type="match status" value="1"/>
</dbReference>
<dbReference type="PANTHER" id="PTHR10192:SF5">
    <property type="entry name" value="GEPHYRIN"/>
    <property type="match status" value="1"/>
</dbReference>
<dbReference type="Pfam" id="PF03453">
    <property type="entry name" value="MoeA_N"/>
    <property type="match status" value="1"/>
</dbReference>
<dbReference type="InterPro" id="IPR036688">
    <property type="entry name" value="MoeA_C_domain_IV_sf"/>
</dbReference>
<dbReference type="PANTHER" id="PTHR10192">
    <property type="entry name" value="MOLYBDOPTERIN BIOSYNTHESIS PROTEIN"/>
    <property type="match status" value="1"/>
</dbReference>
<dbReference type="CDD" id="cd00887">
    <property type="entry name" value="MoeA"/>
    <property type="match status" value="1"/>
</dbReference>
<dbReference type="InterPro" id="IPR005111">
    <property type="entry name" value="MoeA_C_domain_IV"/>
</dbReference>
<dbReference type="Pfam" id="PF00994">
    <property type="entry name" value="MoCF_biosynth"/>
    <property type="match status" value="1"/>
</dbReference>
<gene>
    <name evidence="9" type="ORF">G6N77_00345</name>
</gene>
<comment type="cofactor">
    <cofactor evidence="7">
        <name>Mg(2+)</name>
        <dbReference type="ChEBI" id="CHEBI:18420"/>
    </cofactor>
</comment>
<keyword evidence="7" id="KW-0808">Transferase</keyword>
<dbReference type="Gene3D" id="2.170.190.11">
    <property type="entry name" value="Molybdopterin biosynthesis moea protein, domain 3"/>
    <property type="match status" value="1"/>
</dbReference>
<evidence type="ECO:0000256" key="7">
    <source>
        <dbReference type="RuleBase" id="RU365090"/>
    </source>
</evidence>
<keyword evidence="7" id="KW-0460">Magnesium</keyword>
<dbReference type="InterPro" id="IPR038987">
    <property type="entry name" value="MoeA-like"/>
</dbReference>
<comment type="similarity">
    <text evidence="3 7">Belongs to the MoeA family.</text>
</comment>
<comment type="catalytic activity">
    <reaction evidence="6">
        <text>adenylyl-molybdopterin + molybdate = Mo-molybdopterin + AMP + H(+)</text>
        <dbReference type="Rhea" id="RHEA:35047"/>
        <dbReference type="ChEBI" id="CHEBI:15378"/>
        <dbReference type="ChEBI" id="CHEBI:36264"/>
        <dbReference type="ChEBI" id="CHEBI:62727"/>
        <dbReference type="ChEBI" id="CHEBI:71302"/>
        <dbReference type="ChEBI" id="CHEBI:456215"/>
        <dbReference type="EC" id="2.10.1.1"/>
    </reaction>
</comment>
<evidence type="ECO:0000259" key="8">
    <source>
        <dbReference type="SMART" id="SM00852"/>
    </source>
</evidence>
<evidence type="ECO:0000256" key="6">
    <source>
        <dbReference type="ARBA" id="ARBA00047317"/>
    </source>
</evidence>
<feature type="domain" description="MoaB/Mog" evidence="8">
    <location>
        <begin position="198"/>
        <end position="347"/>
    </location>
</feature>
<evidence type="ECO:0000256" key="3">
    <source>
        <dbReference type="ARBA" id="ARBA00010763"/>
    </source>
</evidence>
<dbReference type="Gene3D" id="3.90.105.10">
    <property type="entry name" value="Molybdopterin biosynthesis moea protein, domain 2"/>
    <property type="match status" value="1"/>
</dbReference>
<evidence type="ECO:0000256" key="2">
    <source>
        <dbReference type="ARBA" id="ARBA00005046"/>
    </source>
</evidence>
<keyword evidence="10" id="KW-1185">Reference proteome</keyword>
<keyword evidence="7" id="KW-0479">Metal-binding</keyword>
<comment type="caution">
    <text evidence="9">The sequence shown here is derived from an EMBL/GenBank/DDBJ whole genome shotgun (WGS) entry which is preliminary data.</text>
</comment>
<reference evidence="9 10" key="1">
    <citation type="submission" date="2020-02" db="EMBL/GenBank/DDBJ databases">
        <title>Genome sequence of the type strain DSM 27180 of Arthrobacter silviterrae.</title>
        <authorList>
            <person name="Gao J."/>
            <person name="Sun J."/>
        </authorList>
    </citation>
    <scope>NUCLEOTIDE SEQUENCE [LARGE SCALE GENOMIC DNA]</scope>
    <source>
        <strain evidence="9 10">DSM 27180</strain>
    </source>
</reference>
<dbReference type="InterPro" id="IPR036135">
    <property type="entry name" value="MoeA_linker/N_sf"/>
</dbReference>
<dbReference type="NCBIfam" id="NF045515">
    <property type="entry name" value="Glp_gephyrin"/>
    <property type="match status" value="1"/>
</dbReference>
<keyword evidence="5 7" id="KW-0501">Molybdenum cofactor biosynthesis</keyword>
<protein>
    <recommendedName>
        <fullName evidence="7">Molybdopterin molybdenumtransferase</fullName>
        <ecNumber evidence="7">2.10.1.1</ecNumber>
    </recommendedName>
</protein>
<dbReference type="Proteomes" id="UP000479226">
    <property type="component" value="Unassembled WGS sequence"/>
</dbReference>
<dbReference type="InterPro" id="IPR036425">
    <property type="entry name" value="MoaB/Mog-like_dom_sf"/>
</dbReference>
<evidence type="ECO:0000313" key="9">
    <source>
        <dbReference type="EMBL" id="NGN81917.1"/>
    </source>
</evidence>
<evidence type="ECO:0000256" key="5">
    <source>
        <dbReference type="ARBA" id="ARBA00023150"/>
    </source>
</evidence>
<evidence type="ECO:0000313" key="10">
    <source>
        <dbReference type="Proteomes" id="UP000479226"/>
    </source>
</evidence>
<dbReference type="Pfam" id="PF03454">
    <property type="entry name" value="MoeA_C"/>
    <property type="match status" value="1"/>
</dbReference>
<dbReference type="EMBL" id="JAAKZI010000001">
    <property type="protein sequence ID" value="NGN81917.1"/>
    <property type="molecule type" value="Genomic_DNA"/>
</dbReference>
<comment type="pathway">
    <text evidence="2 7">Cofactor biosynthesis; molybdopterin biosynthesis.</text>
</comment>
<dbReference type="SMART" id="SM00852">
    <property type="entry name" value="MoCF_biosynth"/>
    <property type="match status" value="1"/>
</dbReference>
<accession>A0ABX0DCK8</accession>
<proteinExistence type="inferred from homology"/>
<comment type="function">
    <text evidence="1 7">Catalyzes the insertion of molybdate into adenylated molybdopterin with the concomitant release of AMP.</text>
</comment>
<dbReference type="Gene3D" id="2.40.340.10">
    <property type="entry name" value="MoeA, C-terminal, domain IV"/>
    <property type="match status" value="1"/>
</dbReference>
<evidence type="ECO:0000256" key="1">
    <source>
        <dbReference type="ARBA" id="ARBA00002901"/>
    </source>
</evidence>
<dbReference type="EC" id="2.10.1.1" evidence="7"/>
<dbReference type="InterPro" id="IPR001453">
    <property type="entry name" value="MoaB/Mog_dom"/>
</dbReference>
<keyword evidence="4 7" id="KW-0500">Molybdenum</keyword>
<name>A0ABX0DCK8_9MICC</name>
<dbReference type="SUPFAM" id="SSF53218">
    <property type="entry name" value="Molybdenum cofactor biosynthesis proteins"/>
    <property type="match status" value="1"/>
</dbReference>
<dbReference type="RefSeq" id="WP_165180016.1">
    <property type="nucleotide sequence ID" value="NZ_JAAKZI010000001.1"/>
</dbReference>